<dbReference type="PANTHER" id="PTHR22967">
    <property type="entry name" value="SERINE/THREONINE PROTEIN KINASE"/>
    <property type="match status" value="1"/>
</dbReference>
<dbReference type="Pfam" id="PF00069">
    <property type="entry name" value="Pkinase"/>
    <property type="match status" value="1"/>
</dbReference>
<dbReference type="GO" id="GO:0004674">
    <property type="term" value="F:protein serine/threonine kinase activity"/>
    <property type="evidence" value="ECO:0007669"/>
    <property type="project" value="UniProtKB-KW"/>
</dbReference>
<protein>
    <recommendedName>
        <fullName evidence="1">non-specific serine/threonine protein kinase</fullName>
        <ecNumber evidence="1">2.7.11.1</ecNumber>
    </recommendedName>
</protein>
<dbReference type="GO" id="GO:0005737">
    <property type="term" value="C:cytoplasm"/>
    <property type="evidence" value="ECO:0007669"/>
    <property type="project" value="TreeGrafter"/>
</dbReference>
<evidence type="ECO:0000256" key="3">
    <source>
        <dbReference type="ARBA" id="ARBA00022679"/>
    </source>
</evidence>
<dbReference type="STRING" id="6248.A0A0K0EM97"/>
<evidence type="ECO:0000256" key="4">
    <source>
        <dbReference type="ARBA" id="ARBA00022741"/>
    </source>
</evidence>
<evidence type="ECO:0000256" key="7">
    <source>
        <dbReference type="ARBA" id="ARBA00047899"/>
    </source>
</evidence>
<reference evidence="11" key="1">
    <citation type="submission" date="2015-08" db="UniProtKB">
        <authorList>
            <consortium name="WormBaseParasite"/>
        </authorList>
    </citation>
    <scope>IDENTIFICATION</scope>
</reference>
<dbReference type="EC" id="2.7.11.1" evidence="1"/>
<evidence type="ECO:0000313" key="11">
    <source>
        <dbReference type="WBParaSite" id="SSTP_0001058500.1"/>
    </source>
</evidence>
<comment type="catalytic activity">
    <reaction evidence="7">
        <text>L-threonyl-[protein] + ATP = O-phospho-L-threonyl-[protein] + ADP + H(+)</text>
        <dbReference type="Rhea" id="RHEA:46608"/>
        <dbReference type="Rhea" id="RHEA-COMP:11060"/>
        <dbReference type="Rhea" id="RHEA-COMP:11605"/>
        <dbReference type="ChEBI" id="CHEBI:15378"/>
        <dbReference type="ChEBI" id="CHEBI:30013"/>
        <dbReference type="ChEBI" id="CHEBI:30616"/>
        <dbReference type="ChEBI" id="CHEBI:61977"/>
        <dbReference type="ChEBI" id="CHEBI:456216"/>
        <dbReference type="EC" id="2.7.11.1"/>
    </reaction>
</comment>
<evidence type="ECO:0000256" key="8">
    <source>
        <dbReference type="ARBA" id="ARBA00048679"/>
    </source>
</evidence>
<evidence type="ECO:0000256" key="6">
    <source>
        <dbReference type="ARBA" id="ARBA00022840"/>
    </source>
</evidence>
<keyword evidence="3" id="KW-0808">Transferase</keyword>
<sequence>MHAYQTIEHKLIDMPLGGLFGGSSGSSLKPQPLSNEKKEKSSSFKSGLVFNADIKKTTSSGKKTTIKLNKTTFTIDKKIAEGGFAIVFLVYDKNHKYYALKRQLIRDDNTRLESCKREANILKNFTGHKNIAKYETHLITQNKAGISEYMLLTSYYPSSVFQLMNERLKNNQTLRLIEIFNIFEDICRAVYALHTSNPPIIHRDLKIENILIDTHNGTQHRPIYVLCDFGSCTKELLSPKTHGLNYVIEEINKCTTLSYRAPEMVDLYEENTIGVSTDIWALGVLLYKLCYFQLPFGESSLAIQNGHFNFPDNKQIPESLKALISACLTPKCDLRPNIYQVLSLILEISGYSGVLKNHLNSPKLPLETIISNYKKRFNIPLDNDSKKVSESPDNVKNDKHSAVSEKSSDCIIDTESRKQNNILPTGSTTINPRLRPRPSTMNQKLNINNTTLTKEYNQCDSKSTPNADEDFADFDSYQESLSAKSNAPSLPSIKSPNSDSLLRASAFKPYYSVKSNMTASVGSNSSVSEKSNGGVESTINTIDPFTSAPFLKNNNEVDVKEMNDQDFVKQFDKLRNHSQKNTDKSSTIGFELEPYERHMIETDPFGYAPFTPVKKLSKT</sequence>
<organism evidence="11">
    <name type="scientific">Strongyloides stercoralis</name>
    <name type="common">Threadworm</name>
    <dbReference type="NCBI Taxonomy" id="6248"/>
    <lineage>
        <taxon>Eukaryota</taxon>
        <taxon>Metazoa</taxon>
        <taxon>Ecdysozoa</taxon>
        <taxon>Nematoda</taxon>
        <taxon>Chromadorea</taxon>
        <taxon>Rhabditida</taxon>
        <taxon>Tylenchina</taxon>
        <taxon>Panagrolaimomorpha</taxon>
        <taxon>Strongyloidoidea</taxon>
        <taxon>Strongyloididae</taxon>
        <taxon>Strongyloides</taxon>
    </lineage>
</organism>
<keyword evidence="4" id="KW-0547">Nucleotide-binding</keyword>
<dbReference type="PANTHER" id="PTHR22967:SF57">
    <property type="entry name" value="AUXILIN, ISOFORM A-RELATED"/>
    <property type="match status" value="1"/>
</dbReference>
<dbReference type="AlphaFoldDB" id="A0A0K0EM97"/>
<keyword evidence="5" id="KW-0418">Kinase</keyword>
<dbReference type="InterPro" id="IPR000719">
    <property type="entry name" value="Prot_kinase_dom"/>
</dbReference>
<name>A0A0K0EM97_STRER</name>
<dbReference type="InterPro" id="IPR011009">
    <property type="entry name" value="Kinase-like_dom_sf"/>
</dbReference>
<dbReference type="InterPro" id="IPR008271">
    <property type="entry name" value="Ser/Thr_kinase_AS"/>
</dbReference>
<evidence type="ECO:0000259" key="10">
    <source>
        <dbReference type="PROSITE" id="PS50011"/>
    </source>
</evidence>
<dbReference type="SMART" id="SM00220">
    <property type="entry name" value="S_TKc"/>
    <property type="match status" value="1"/>
</dbReference>
<feature type="region of interest" description="Disordered" evidence="9">
    <location>
        <begin position="382"/>
        <end position="471"/>
    </location>
</feature>
<dbReference type="GO" id="GO:2000369">
    <property type="term" value="P:regulation of clathrin-dependent endocytosis"/>
    <property type="evidence" value="ECO:0007669"/>
    <property type="project" value="TreeGrafter"/>
</dbReference>
<dbReference type="PROSITE" id="PS50011">
    <property type="entry name" value="PROTEIN_KINASE_DOM"/>
    <property type="match status" value="1"/>
</dbReference>
<evidence type="ECO:0000256" key="1">
    <source>
        <dbReference type="ARBA" id="ARBA00012513"/>
    </source>
</evidence>
<feature type="compositionally biased region" description="Basic and acidic residues" evidence="9">
    <location>
        <begin position="383"/>
        <end position="418"/>
    </location>
</feature>
<feature type="domain" description="Protein kinase" evidence="10">
    <location>
        <begin position="73"/>
        <end position="354"/>
    </location>
</feature>
<dbReference type="GO" id="GO:0035612">
    <property type="term" value="F:AP-2 adaptor complex binding"/>
    <property type="evidence" value="ECO:0007669"/>
    <property type="project" value="TreeGrafter"/>
</dbReference>
<evidence type="ECO:0000256" key="5">
    <source>
        <dbReference type="ARBA" id="ARBA00022777"/>
    </source>
</evidence>
<dbReference type="WBParaSite" id="SSTP_0001058500.1">
    <property type="protein sequence ID" value="SSTP_0001058500.1"/>
    <property type="gene ID" value="SSTP_0001058500"/>
</dbReference>
<evidence type="ECO:0000256" key="2">
    <source>
        <dbReference type="ARBA" id="ARBA00022527"/>
    </source>
</evidence>
<dbReference type="SUPFAM" id="SSF56112">
    <property type="entry name" value="Protein kinase-like (PK-like)"/>
    <property type="match status" value="1"/>
</dbReference>
<comment type="catalytic activity">
    <reaction evidence="8">
        <text>L-seryl-[protein] + ATP = O-phospho-L-seryl-[protein] + ADP + H(+)</text>
        <dbReference type="Rhea" id="RHEA:17989"/>
        <dbReference type="Rhea" id="RHEA-COMP:9863"/>
        <dbReference type="Rhea" id="RHEA-COMP:11604"/>
        <dbReference type="ChEBI" id="CHEBI:15378"/>
        <dbReference type="ChEBI" id="CHEBI:29999"/>
        <dbReference type="ChEBI" id="CHEBI:30616"/>
        <dbReference type="ChEBI" id="CHEBI:83421"/>
        <dbReference type="ChEBI" id="CHEBI:456216"/>
        <dbReference type="EC" id="2.7.11.1"/>
    </reaction>
</comment>
<proteinExistence type="predicted"/>
<feature type="compositionally biased region" description="Polar residues" evidence="9">
    <location>
        <begin position="439"/>
        <end position="466"/>
    </location>
</feature>
<dbReference type="GO" id="GO:0045747">
    <property type="term" value="P:positive regulation of Notch signaling pathway"/>
    <property type="evidence" value="ECO:0007669"/>
    <property type="project" value="TreeGrafter"/>
</dbReference>
<dbReference type="PROSITE" id="PS00108">
    <property type="entry name" value="PROTEIN_KINASE_ST"/>
    <property type="match status" value="1"/>
</dbReference>
<keyword evidence="6" id="KW-0067">ATP-binding</keyword>
<evidence type="ECO:0000256" key="9">
    <source>
        <dbReference type="SAM" id="MobiDB-lite"/>
    </source>
</evidence>
<dbReference type="GO" id="GO:0005524">
    <property type="term" value="F:ATP binding"/>
    <property type="evidence" value="ECO:0007669"/>
    <property type="project" value="UniProtKB-KW"/>
</dbReference>
<keyword evidence="2" id="KW-0723">Serine/threonine-protein kinase</keyword>
<accession>A0A0K0EM97</accession>
<feature type="compositionally biased region" description="Polar residues" evidence="9">
    <location>
        <begin position="419"/>
        <end position="431"/>
    </location>
</feature>
<dbReference type="Gene3D" id="1.10.510.10">
    <property type="entry name" value="Transferase(Phosphotransferase) domain 1"/>
    <property type="match status" value="1"/>
</dbReference>